<dbReference type="PROSITE" id="PS50005">
    <property type="entry name" value="TPR"/>
    <property type="match status" value="1"/>
</dbReference>
<dbReference type="InterPro" id="IPR011990">
    <property type="entry name" value="TPR-like_helical_dom_sf"/>
</dbReference>
<evidence type="ECO:0000313" key="6">
    <source>
        <dbReference type="Proteomes" id="UP001597296"/>
    </source>
</evidence>
<dbReference type="EMBL" id="JBHUIY010000002">
    <property type="protein sequence ID" value="MFD2232583.1"/>
    <property type="molecule type" value="Genomic_DNA"/>
</dbReference>
<dbReference type="InterPro" id="IPR050498">
    <property type="entry name" value="Ycf3"/>
</dbReference>
<dbReference type="SMART" id="SM00028">
    <property type="entry name" value="TPR"/>
    <property type="match status" value="4"/>
</dbReference>
<keyword evidence="6" id="KW-1185">Reference proteome</keyword>
<dbReference type="PANTHER" id="PTHR44858">
    <property type="entry name" value="TETRATRICOPEPTIDE REPEAT PROTEIN 6"/>
    <property type="match status" value="1"/>
</dbReference>
<sequence length="248" mass="26991">MKRPTILLVPLLLWPDLAAAAVIEPHAEYEACLTLARSKPEEGWEEAIAWQSLGGGEPARHCAALALIGLGKYEEAAHRLETLAEQSRREASMRAQMLEQAAQAWELAGRQDRALANLDTGLKLVPGQPDLLLDRAVLLAGSGHLAEAVEQLTGLLQAQPNRVEALTLRGSALRQLDRADEAGRDIARALELDPTFPDALLERGMLRRTAGDQAGARADWIKAIERAPDSPTADTARRNIELMDVKVK</sequence>
<evidence type="ECO:0000256" key="3">
    <source>
        <dbReference type="PROSITE-ProRule" id="PRU00339"/>
    </source>
</evidence>
<evidence type="ECO:0000256" key="4">
    <source>
        <dbReference type="SAM" id="SignalP"/>
    </source>
</evidence>
<keyword evidence="2 3" id="KW-0802">TPR repeat</keyword>
<dbReference type="SUPFAM" id="SSF48452">
    <property type="entry name" value="TPR-like"/>
    <property type="match status" value="1"/>
</dbReference>
<feature type="repeat" description="TPR" evidence="3">
    <location>
        <begin position="163"/>
        <end position="196"/>
    </location>
</feature>
<proteinExistence type="predicted"/>
<dbReference type="RefSeq" id="WP_377314019.1">
    <property type="nucleotide sequence ID" value="NZ_JBHUIY010000002.1"/>
</dbReference>
<evidence type="ECO:0000256" key="2">
    <source>
        <dbReference type="ARBA" id="ARBA00022803"/>
    </source>
</evidence>
<name>A0ABW5C944_9PROT</name>
<dbReference type="InterPro" id="IPR019734">
    <property type="entry name" value="TPR_rpt"/>
</dbReference>
<keyword evidence="1" id="KW-0677">Repeat</keyword>
<feature type="signal peptide" evidence="4">
    <location>
        <begin position="1"/>
        <end position="20"/>
    </location>
</feature>
<organism evidence="5 6">
    <name type="scientific">Phaeospirillum tilakii</name>
    <dbReference type="NCBI Taxonomy" id="741673"/>
    <lineage>
        <taxon>Bacteria</taxon>
        <taxon>Pseudomonadati</taxon>
        <taxon>Pseudomonadota</taxon>
        <taxon>Alphaproteobacteria</taxon>
        <taxon>Rhodospirillales</taxon>
        <taxon>Rhodospirillaceae</taxon>
        <taxon>Phaeospirillum</taxon>
    </lineage>
</organism>
<gene>
    <name evidence="5" type="ORF">ACFSNB_02070</name>
</gene>
<accession>A0ABW5C944</accession>
<evidence type="ECO:0000313" key="5">
    <source>
        <dbReference type="EMBL" id="MFD2232583.1"/>
    </source>
</evidence>
<keyword evidence="4" id="KW-0732">Signal</keyword>
<reference evidence="6" key="1">
    <citation type="journal article" date="2019" name="Int. J. Syst. Evol. Microbiol.">
        <title>The Global Catalogue of Microorganisms (GCM) 10K type strain sequencing project: providing services to taxonomists for standard genome sequencing and annotation.</title>
        <authorList>
            <consortium name="The Broad Institute Genomics Platform"/>
            <consortium name="The Broad Institute Genome Sequencing Center for Infectious Disease"/>
            <person name="Wu L."/>
            <person name="Ma J."/>
        </authorList>
    </citation>
    <scope>NUCLEOTIDE SEQUENCE [LARGE SCALE GENOMIC DNA]</scope>
    <source>
        <strain evidence="6">KCTC 15012</strain>
    </source>
</reference>
<protein>
    <submittedName>
        <fullName evidence="5">Tetratricopeptide repeat protein</fullName>
    </submittedName>
</protein>
<dbReference type="Pfam" id="PF13432">
    <property type="entry name" value="TPR_16"/>
    <property type="match status" value="2"/>
</dbReference>
<evidence type="ECO:0000256" key="1">
    <source>
        <dbReference type="ARBA" id="ARBA00022737"/>
    </source>
</evidence>
<dbReference type="Gene3D" id="1.25.40.10">
    <property type="entry name" value="Tetratricopeptide repeat domain"/>
    <property type="match status" value="1"/>
</dbReference>
<comment type="caution">
    <text evidence="5">The sequence shown here is derived from an EMBL/GenBank/DDBJ whole genome shotgun (WGS) entry which is preliminary data.</text>
</comment>
<dbReference type="Proteomes" id="UP001597296">
    <property type="component" value="Unassembled WGS sequence"/>
</dbReference>
<feature type="chain" id="PRO_5046440680" evidence="4">
    <location>
        <begin position="21"/>
        <end position="248"/>
    </location>
</feature>
<dbReference type="PANTHER" id="PTHR44858:SF20">
    <property type="entry name" value="SHSP DOMAIN-CONTAINING PROTEIN"/>
    <property type="match status" value="1"/>
</dbReference>